<organism evidence="2 3">
    <name type="scientific">Candidatus Kaiserbacteria bacterium RIFCSPHIGHO2_02_FULL_49_11</name>
    <dbReference type="NCBI Taxonomy" id="1798489"/>
    <lineage>
        <taxon>Bacteria</taxon>
        <taxon>Candidatus Kaiseribacteriota</taxon>
    </lineage>
</organism>
<feature type="transmembrane region" description="Helical" evidence="1">
    <location>
        <begin position="17"/>
        <end position="36"/>
    </location>
</feature>
<accession>A0A1F6D0Z8</accession>
<evidence type="ECO:0000313" key="3">
    <source>
        <dbReference type="Proteomes" id="UP000177659"/>
    </source>
</evidence>
<dbReference type="Proteomes" id="UP000177659">
    <property type="component" value="Unassembled WGS sequence"/>
</dbReference>
<name>A0A1F6D0Z8_9BACT</name>
<evidence type="ECO:0000256" key="1">
    <source>
        <dbReference type="SAM" id="Phobius"/>
    </source>
</evidence>
<dbReference type="EMBL" id="MFLC01000017">
    <property type="protein sequence ID" value="OGG55118.1"/>
    <property type="molecule type" value="Genomic_DNA"/>
</dbReference>
<keyword evidence="1" id="KW-0812">Transmembrane</keyword>
<sequence length="108" mass="11949">MSRTVSHKLYYGIEKQLSVALIVACLSLFSLYVYFVGKSIVNVVVREEIELGIAKINSHLSDLEREYLAAKDGINLNLAYSYGFQAAPKKKFVNRGTSSNGISLISSQ</sequence>
<gene>
    <name evidence="2" type="ORF">A3D62_00720</name>
</gene>
<protein>
    <submittedName>
        <fullName evidence="2">Uncharacterized protein</fullName>
    </submittedName>
</protein>
<keyword evidence="1" id="KW-1133">Transmembrane helix</keyword>
<evidence type="ECO:0000313" key="2">
    <source>
        <dbReference type="EMBL" id="OGG55118.1"/>
    </source>
</evidence>
<dbReference type="AlphaFoldDB" id="A0A1F6D0Z8"/>
<proteinExistence type="predicted"/>
<keyword evidence="1" id="KW-0472">Membrane</keyword>
<reference evidence="2 3" key="1">
    <citation type="journal article" date="2016" name="Nat. Commun.">
        <title>Thousands of microbial genomes shed light on interconnected biogeochemical processes in an aquifer system.</title>
        <authorList>
            <person name="Anantharaman K."/>
            <person name="Brown C.T."/>
            <person name="Hug L.A."/>
            <person name="Sharon I."/>
            <person name="Castelle C.J."/>
            <person name="Probst A.J."/>
            <person name="Thomas B.C."/>
            <person name="Singh A."/>
            <person name="Wilkins M.J."/>
            <person name="Karaoz U."/>
            <person name="Brodie E.L."/>
            <person name="Williams K.H."/>
            <person name="Hubbard S.S."/>
            <person name="Banfield J.F."/>
        </authorList>
    </citation>
    <scope>NUCLEOTIDE SEQUENCE [LARGE SCALE GENOMIC DNA]</scope>
</reference>
<comment type="caution">
    <text evidence="2">The sequence shown here is derived from an EMBL/GenBank/DDBJ whole genome shotgun (WGS) entry which is preliminary data.</text>
</comment>